<protein>
    <submittedName>
        <fullName evidence="1">Uncharacterized protein</fullName>
    </submittedName>
</protein>
<evidence type="ECO:0000313" key="2">
    <source>
        <dbReference type="Proteomes" id="UP001162501"/>
    </source>
</evidence>
<reference evidence="1" key="1">
    <citation type="submission" date="2023-05" db="EMBL/GenBank/DDBJ databases">
        <authorList>
            <consortium name="ELIXIR-Norway"/>
        </authorList>
    </citation>
    <scope>NUCLEOTIDE SEQUENCE</scope>
</reference>
<dbReference type="EMBL" id="OX596107">
    <property type="protein sequence ID" value="CAN0201960.1"/>
    <property type="molecule type" value="Genomic_DNA"/>
</dbReference>
<dbReference type="Proteomes" id="UP001162501">
    <property type="component" value="Chromosome 23"/>
</dbReference>
<gene>
    <name evidence="1" type="ORF">MRATA1EN22A_LOCUS13582</name>
</gene>
<organism evidence="1 2">
    <name type="scientific">Rangifer tarandus platyrhynchus</name>
    <name type="common">Svalbard reindeer</name>
    <dbReference type="NCBI Taxonomy" id="3082113"/>
    <lineage>
        <taxon>Eukaryota</taxon>
        <taxon>Metazoa</taxon>
        <taxon>Chordata</taxon>
        <taxon>Craniata</taxon>
        <taxon>Vertebrata</taxon>
        <taxon>Euteleostomi</taxon>
        <taxon>Mammalia</taxon>
        <taxon>Eutheria</taxon>
        <taxon>Laurasiatheria</taxon>
        <taxon>Artiodactyla</taxon>
        <taxon>Ruminantia</taxon>
        <taxon>Pecora</taxon>
        <taxon>Cervidae</taxon>
        <taxon>Odocoileinae</taxon>
        <taxon>Rangifer</taxon>
    </lineage>
</organism>
<sequence length="104" mass="11584">MATPPPGRLLNAVLTVQMPGLSPWTCQSAEDRSAGRRAVAGAQSRPALPARPFRDPSHSPSLSCLFVEYPWCPPRRCVVRVKCTAHIVRTLKRIRQMLSVPRLR</sequence>
<proteinExistence type="predicted"/>
<evidence type="ECO:0000313" key="1">
    <source>
        <dbReference type="EMBL" id="CAN0201960.1"/>
    </source>
</evidence>
<reference evidence="1" key="2">
    <citation type="submission" date="2025-03" db="EMBL/GenBank/DDBJ databases">
        <authorList>
            <consortium name="ELIXIR-Norway"/>
            <consortium name="Elixir Norway"/>
        </authorList>
    </citation>
    <scope>NUCLEOTIDE SEQUENCE</scope>
</reference>
<name>A0AC59Z3W3_RANTA</name>
<accession>A0AC59Z3W3</accession>